<dbReference type="PROSITE" id="PS00599">
    <property type="entry name" value="AA_TRANSFER_CLASS_2"/>
    <property type="match status" value="1"/>
</dbReference>
<evidence type="ECO:0000256" key="5">
    <source>
        <dbReference type="RuleBase" id="RU003693"/>
    </source>
</evidence>
<dbReference type="Gene3D" id="3.40.640.10">
    <property type="entry name" value="Type I PLP-dependent aspartate aminotransferase-like (Major domain)"/>
    <property type="match status" value="1"/>
</dbReference>
<dbReference type="OrthoDB" id="9813612at2"/>
<keyword evidence="2 8" id="KW-0032">Aminotransferase</keyword>
<dbReference type="SUPFAM" id="SSF53383">
    <property type="entry name" value="PLP-dependent transferases"/>
    <property type="match status" value="1"/>
</dbReference>
<evidence type="ECO:0000256" key="3">
    <source>
        <dbReference type="ARBA" id="ARBA00022679"/>
    </source>
</evidence>
<organism evidence="8 11">
    <name type="scientific">Phascolarctobacterium faecium</name>
    <dbReference type="NCBI Taxonomy" id="33025"/>
    <lineage>
        <taxon>Bacteria</taxon>
        <taxon>Bacillati</taxon>
        <taxon>Bacillota</taxon>
        <taxon>Negativicutes</taxon>
        <taxon>Acidaminococcales</taxon>
        <taxon>Acidaminococcaceae</taxon>
        <taxon>Phascolarctobacterium</taxon>
    </lineage>
</organism>
<protein>
    <submittedName>
        <fullName evidence="8">Aminotransferase class I/II-fold pyridoxal phosphate-dependent enzyme</fullName>
    </submittedName>
</protein>
<evidence type="ECO:0000313" key="10">
    <source>
        <dbReference type="Proteomes" id="UP000443070"/>
    </source>
</evidence>
<dbReference type="InterPro" id="IPR015422">
    <property type="entry name" value="PyrdxlP-dep_Trfase_small"/>
</dbReference>
<evidence type="ECO:0000313" key="8">
    <source>
        <dbReference type="EMBL" id="MTT76338.1"/>
    </source>
</evidence>
<dbReference type="Gene3D" id="3.90.1150.10">
    <property type="entry name" value="Aspartate Aminotransferase, domain 1"/>
    <property type="match status" value="1"/>
</dbReference>
<dbReference type="CDD" id="cd00609">
    <property type="entry name" value="AAT_like"/>
    <property type="match status" value="1"/>
</dbReference>
<evidence type="ECO:0000259" key="7">
    <source>
        <dbReference type="Pfam" id="PF00155"/>
    </source>
</evidence>
<keyword evidence="10" id="KW-1185">Reference proteome</keyword>
<reference evidence="10 11" key="1">
    <citation type="journal article" date="2019" name="Nat. Med.">
        <title>A library of human gut bacterial isolates paired with longitudinal multiomics data enables mechanistic microbiome research.</title>
        <authorList>
            <person name="Poyet M."/>
            <person name="Groussin M."/>
            <person name="Gibbons S.M."/>
            <person name="Avila-Pacheco J."/>
            <person name="Jiang X."/>
            <person name="Kearney S.M."/>
            <person name="Perrotta A.R."/>
            <person name="Berdy B."/>
            <person name="Zhao S."/>
            <person name="Lieberman T.D."/>
            <person name="Swanson P.K."/>
            <person name="Smith M."/>
            <person name="Roesemann S."/>
            <person name="Alexander J.E."/>
            <person name="Rich S.A."/>
            <person name="Livny J."/>
            <person name="Vlamakis H."/>
            <person name="Clish C."/>
            <person name="Bullock K."/>
            <person name="Deik A."/>
            <person name="Scott J."/>
            <person name="Pierce K.A."/>
            <person name="Xavier R.J."/>
            <person name="Alm E.J."/>
        </authorList>
    </citation>
    <scope>NUCLEOTIDE SEQUENCE [LARGE SCALE GENOMIC DNA]</scope>
    <source>
        <strain evidence="8 11">BIOML-A13</strain>
        <strain evidence="9 10">BIOML-A3</strain>
    </source>
</reference>
<comment type="cofactor">
    <cofactor evidence="1 5">
        <name>pyridoxal 5'-phosphate</name>
        <dbReference type="ChEBI" id="CHEBI:597326"/>
    </cofactor>
</comment>
<feature type="coiled-coil region" evidence="6">
    <location>
        <begin position="271"/>
        <end position="298"/>
    </location>
</feature>
<evidence type="ECO:0000313" key="9">
    <source>
        <dbReference type="EMBL" id="MTU04402.1"/>
    </source>
</evidence>
<dbReference type="Proteomes" id="UP000484547">
    <property type="component" value="Unassembled WGS sequence"/>
</dbReference>
<gene>
    <name evidence="8" type="ORF">GMD11_08680</name>
    <name evidence="9" type="ORF">GMD18_08335</name>
</gene>
<dbReference type="GO" id="GO:0030170">
    <property type="term" value="F:pyridoxal phosphate binding"/>
    <property type="evidence" value="ECO:0007669"/>
    <property type="project" value="InterPro"/>
</dbReference>
<evidence type="ECO:0000256" key="1">
    <source>
        <dbReference type="ARBA" id="ARBA00001933"/>
    </source>
</evidence>
<evidence type="ECO:0000313" key="11">
    <source>
        <dbReference type="Proteomes" id="UP000484547"/>
    </source>
</evidence>
<dbReference type="InterPro" id="IPR015421">
    <property type="entry name" value="PyrdxlP-dep_Trfase_major"/>
</dbReference>
<accession>A0A7X3BVZ8</accession>
<dbReference type="GO" id="GO:0008483">
    <property type="term" value="F:transaminase activity"/>
    <property type="evidence" value="ECO:0007669"/>
    <property type="project" value="UniProtKB-KW"/>
</dbReference>
<dbReference type="InterPro" id="IPR004839">
    <property type="entry name" value="Aminotransferase_I/II_large"/>
</dbReference>
<sequence>MAGFNARTGLEELEEYAVEHVAADIIVNANESNYNLPRPIEQAVAAKLAGFPFNRYPPMQAETLRGLIAEDLALDADNIRIGNGSSELLQMACYAFGGNGRKIAFPYPSFSMYGVYTKLADSIAAPYPLTLTGYVDPDKVIEFCRAEQPALLIVCNPNNPTGNYNPLEVMEKILANVSCPVVMDEAYMEFAKGSGVDPQDLRPLNKLKLVAGSTLALTGKYSNFMCLRTFSKAYGLAGLRVGYAVGSAGIMRVLGKTLLPYHVNAWSLAVAEEVYRQKDLYKEQLETIIEQRDLMREQLEQMGLKIWPSATNFLTCCPQGELTARLAAACEQQYGSQGEKTQQMLAGMYLYRKLLEKKILVRDYTSHPVLQGCLRITVGLPLENAEIISQLQRLCGEEAI</sequence>
<proteinExistence type="inferred from homology"/>
<dbReference type="Pfam" id="PF00155">
    <property type="entry name" value="Aminotran_1_2"/>
    <property type="match status" value="1"/>
</dbReference>
<dbReference type="RefSeq" id="WP_155164135.1">
    <property type="nucleotide sequence ID" value="NZ_CAKVWA010000001.1"/>
</dbReference>
<dbReference type="InterPro" id="IPR015424">
    <property type="entry name" value="PyrdxlP-dep_Trfase"/>
</dbReference>
<evidence type="ECO:0000256" key="4">
    <source>
        <dbReference type="ARBA" id="ARBA00022898"/>
    </source>
</evidence>
<dbReference type="EMBL" id="WNBM01000006">
    <property type="protein sequence ID" value="MTT76338.1"/>
    <property type="molecule type" value="Genomic_DNA"/>
</dbReference>
<name>A0A7X3BVZ8_9FIRM</name>
<dbReference type="InterPro" id="IPR001917">
    <property type="entry name" value="Aminotrans_II_pyridoxalP_BS"/>
</dbReference>
<dbReference type="EMBL" id="WNBW01000006">
    <property type="protein sequence ID" value="MTU04402.1"/>
    <property type="molecule type" value="Genomic_DNA"/>
</dbReference>
<evidence type="ECO:0000256" key="2">
    <source>
        <dbReference type="ARBA" id="ARBA00022576"/>
    </source>
</evidence>
<dbReference type="PANTHER" id="PTHR42885:SF2">
    <property type="entry name" value="HISTIDINOL-PHOSPHATE AMINOTRANSFERASE"/>
    <property type="match status" value="1"/>
</dbReference>
<keyword evidence="6" id="KW-0175">Coiled coil</keyword>
<keyword evidence="3 8" id="KW-0808">Transferase</keyword>
<keyword evidence="4 5" id="KW-0663">Pyridoxal phosphate</keyword>
<comment type="similarity">
    <text evidence="5">Belongs to the class-II pyridoxal-phosphate-dependent aminotransferase family.</text>
</comment>
<dbReference type="Proteomes" id="UP000443070">
    <property type="component" value="Unassembled WGS sequence"/>
</dbReference>
<dbReference type="PANTHER" id="PTHR42885">
    <property type="entry name" value="HISTIDINOL-PHOSPHATE AMINOTRANSFERASE-RELATED"/>
    <property type="match status" value="1"/>
</dbReference>
<evidence type="ECO:0000256" key="6">
    <source>
        <dbReference type="SAM" id="Coils"/>
    </source>
</evidence>
<comment type="caution">
    <text evidence="8">The sequence shown here is derived from an EMBL/GenBank/DDBJ whole genome shotgun (WGS) entry which is preliminary data.</text>
</comment>
<dbReference type="AlphaFoldDB" id="A0A7X3BVZ8"/>
<feature type="domain" description="Aminotransferase class I/classII large" evidence="7">
    <location>
        <begin position="28"/>
        <end position="386"/>
    </location>
</feature>